<dbReference type="SUPFAM" id="SSF56784">
    <property type="entry name" value="HAD-like"/>
    <property type="match status" value="1"/>
</dbReference>
<dbReference type="Gene3D" id="3.40.50.1000">
    <property type="entry name" value="HAD superfamily/HAD-like"/>
    <property type="match status" value="1"/>
</dbReference>
<dbReference type="InterPro" id="IPR008250">
    <property type="entry name" value="ATPase_P-typ_transduc_dom_A_sf"/>
</dbReference>
<feature type="transmembrane region" description="Helical" evidence="20">
    <location>
        <begin position="161"/>
        <end position="179"/>
    </location>
</feature>
<dbReference type="Pfam" id="PF00702">
    <property type="entry name" value="Hydrolase"/>
    <property type="match status" value="1"/>
</dbReference>
<evidence type="ECO:0000256" key="9">
    <source>
        <dbReference type="ARBA" id="ARBA00022723"/>
    </source>
</evidence>
<evidence type="ECO:0000256" key="19">
    <source>
        <dbReference type="ARBA" id="ARBA00033239"/>
    </source>
</evidence>
<sequence length="782" mass="83165">MNSKTDDAKIHSCCGGDKKVSTASKAVESETHTEQVSASSGELQLNIQGASCASCVSKIEAALKQVSGVTNAEMNFAERSVLVLGSSSSHALIKAVEQAGYNATLANTDSDEAAIEEKEQADWAYYKKLMRDMVIALSLGVPLMLYGLVTGEMSVNTTTERIVWLIVGIMTLGVMVFSGRHFYVGAWNSFKNHAANMDTLIALGTGTAWLYSMVVVFFPGYVPEMARHVYFEATAMIIGLINLGLALEIKARGKTSEAIKRLIGLQAKTARVIRDGHDIDIPIEDVLLNDLIRVRPGERISVDGLVVEGQTSIDESMLTGEPMPIEKRKDDEVVAGTINKSGSIVFRAERVGKDTALAQIINMVKRAQNSKPPIGRLADMISAYFVPVVMIIAVISALAWLNYGPSPEVAFAIVSATTVLIIACPCALGLATPMSVMVGVGKAAEAGVLIRNGEALQSASKITTMVLDKTGTITEGAPKVTDVVIASDHSHNDVLSLAASLESGSEHPLAMAIVESAKEQGVPIHSVTDFQSIAGKGVEAMLNSQRLLFGNEKLMIDQGIELHHYIDKAQRLAADAKTPMYFAIDSTLVAVIAVADPIKSDSIDAIKRLQHNGIRVVMLTGDNRLTAKAVARKAGIADYVAEVMPEDKANKILELQREGEIVGMTGDGINDAPALAHANVGFAIGTGTDVAIESADITLMRGSLHGLADAIAVSKATLRNIKQNLLGAFIYNVAGIPFAAGVFYPFLGILLNPVIAGAAMAFSSLTVVTNANRLRLFKAKEH</sequence>
<dbReference type="PANTHER" id="PTHR43520">
    <property type="entry name" value="ATP7, ISOFORM B"/>
    <property type="match status" value="1"/>
</dbReference>
<dbReference type="GO" id="GO:0005886">
    <property type="term" value="C:plasma membrane"/>
    <property type="evidence" value="ECO:0007669"/>
    <property type="project" value="UniProtKB-SubCell"/>
</dbReference>
<evidence type="ECO:0000256" key="4">
    <source>
        <dbReference type="ARBA" id="ARBA00015102"/>
    </source>
</evidence>
<feature type="transmembrane region" description="Helical" evidence="20">
    <location>
        <begin position="725"/>
        <end position="744"/>
    </location>
</feature>
<evidence type="ECO:0000256" key="15">
    <source>
        <dbReference type="ARBA" id="ARBA00023008"/>
    </source>
</evidence>
<evidence type="ECO:0000313" key="23">
    <source>
        <dbReference type="Proteomes" id="UP000056090"/>
    </source>
</evidence>
<keyword evidence="7" id="KW-0597">Phosphoprotein</keyword>
<evidence type="ECO:0000256" key="2">
    <source>
        <dbReference type="ARBA" id="ARBA00006024"/>
    </source>
</evidence>
<keyword evidence="15" id="KW-0186">Copper</keyword>
<dbReference type="InterPro" id="IPR023298">
    <property type="entry name" value="ATPase_P-typ_TM_dom_sf"/>
</dbReference>
<evidence type="ECO:0000256" key="8">
    <source>
        <dbReference type="ARBA" id="ARBA00022692"/>
    </source>
</evidence>
<evidence type="ECO:0000256" key="10">
    <source>
        <dbReference type="ARBA" id="ARBA00022741"/>
    </source>
</evidence>
<dbReference type="InterPro" id="IPR023299">
    <property type="entry name" value="ATPase_P-typ_cyto_dom_N"/>
</dbReference>
<dbReference type="SFLD" id="SFLDF00027">
    <property type="entry name" value="p-type_atpase"/>
    <property type="match status" value="1"/>
</dbReference>
<dbReference type="EC" id="7.2.2.8" evidence="3"/>
<keyword evidence="10 20" id="KW-0547">Nucleotide-binding</keyword>
<dbReference type="eggNOG" id="COG2217">
    <property type="taxonomic scope" value="Bacteria"/>
</dbReference>
<evidence type="ECO:0000256" key="7">
    <source>
        <dbReference type="ARBA" id="ARBA00022553"/>
    </source>
</evidence>
<dbReference type="AlphaFoldDB" id="A0A075NXY6"/>
<dbReference type="Gene3D" id="3.40.1110.10">
    <property type="entry name" value="Calcium-transporting ATPase, cytoplasmic domain N"/>
    <property type="match status" value="1"/>
</dbReference>
<dbReference type="Proteomes" id="UP000056090">
    <property type="component" value="Chromosome"/>
</dbReference>
<keyword evidence="14 20" id="KW-1133">Transmembrane helix</keyword>
<comment type="similarity">
    <text evidence="2 20">Belongs to the cation transport ATPase (P-type) (TC 3.A.3) family. Type IB subfamily.</text>
</comment>
<dbReference type="NCBIfam" id="TIGR01494">
    <property type="entry name" value="ATPase_P-type"/>
    <property type="match status" value="1"/>
</dbReference>
<dbReference type="Pfam" id="PF00122">
    <property type="entry name" value="E1-E2_ATPase"/>
    <property type="match status" value="1"/>
</dbReference>
<dbReference type="PANTHER" id="PTHR43520:SF6">
    <property type="entry name" value="COPPER-EXPORTING P-TYPE ATPASE"/>
    <property type="match status" value="1"/>
</dbReference>
<dbReference type="KEGG" id="aal:EP13_01570"/>
<keyword evidence="23" id="KW-1185">Reference proteome</keyword>
<dbReference type="InterPro" id="IPR006121">
    <property type="entry name" value="HMA_dom"/>
</dbReference>
<dbReference type="InterPro" id="IPR036412">
    <property type="entry name" value="HAD-like_sf"/>
</dbReference>
<dbReference type="InterPro" id="IPR023214">
    <property type="entry name" value="HAD_sf"/>
</dbReference>
<dbReference type="GO" id="GO:0016887">
    <property type="term" value="F:ATP hydrolysis activity"/>
    <property type="evidence" value="ECO:0007669"/>
    <property type="project" value="InterPro"/>
</dbReference>
<evidence type="ECO:0000256" key="3">
    <source>
        <dbReference type="ARBA" id="ARBA00012517"/>
    </source>
</evidence>
<feature type="domain" description="HMA" evidence="21">
    <location>
        <begin position="41"/>
        <end position="104"/>
    </location>
</feature>
<keyword evidence="17 20" id="KW-0472">Membrane</keyword>
<dbReference type="Gene3D" id="3.30.70.100">
    <property type="match status" value="1"/>
</dbReference>
<dbReference type="GeneID" id="78253633"/>
<evidence type="ECO:0000256" key="17">
    <source>
        <dbReference type="ARBA" id="ARBA00023136"/>
    </source>
</evidence>
<dbReference type="InterPro" id="IPR001757">
    <property type="entry name" value="P_typ_ATPase"/>
</dbReference>
<proteinExistence type="inferred from homology"/>
<dbReference type="FunFam" id="2.70.150.10:FF:000002">
    <property type="entry name" value="Copper-transporting ATPase 1, putative"/>
    <property type="match status" value="1"/>
</dbReference>
<evidence type="ECO:0000256" key="13">
    <source>
        <dbReference type="ARBA" id="ARBA00022967"/>
    </source>
</evidence>
<keyword evidence="6 20" id="KW-1003">Cell membrane</keyword>
<dbReference type="InterPro" id="IPR044492">
    <property type="entry name" value="P_typ_ATPase_HD_dom"/>
</dbReference>
<dbReference type="InterPro" id="IPR059000">
    <property type="entry name" value="ATPase_P-type_domA"/>
</dbReference>
<evidence type="ECO:0000256" key="1">
    <source>
        <dbReference type="ARBA" id="ARBA00004651"/>
    </source>
</evidence>
<feature type="transmembrane region" description="Helical" evidence="20">
    <location>
        <begin position="200"/>
        <end position="222"/>
    </location>
</feature>
<protein>
    <recommendedName>
        <fullName evidence="4">Copper-exporting P-type ATPase</fullName>
        <ecNumber evidence="3">7.2.2.8</ecNumber>
    </recommendedName>
    <alternativeName>
        <fullName evidence="18">Copper-exporting P-type ATPase A</fullName>
    </alternativeName>
    <alternativeName>
        <fullName evidence="19">Cu(+)-exporting ATPase</fullName>
    </alternativeName>
</protein>
<evidence type="ECO:0000256" key="20">
    <source>
        <dbReference type="RuleBase" id="RU362081"/>
    </source>
</evidence>
<keyword evidence="13" id="KW-1278">Translocase</keyword>
<dbReference type="SUPFAM" id="SSF55008">
    <property type="entry name" value="HMA, heavy metal-associated domain"/>
    <property type="match status" value="1"/>
</dbReference>
<organism evidence="22 23">
    <name type="scientific">Alteromonas australica</name>
    <dbReference type="NCBI Taxonomy" id="589873"/>
    <lineage>
        <taxon>Bacteria</taxon>
        <taxon>Pseudomonadati</taxon>
        <taxon>Pseudomonadota</taxon>
        <taxon>Gammaproteobacteria</taxon>
        <taxon>Alteromonadales</taxon>
        <taxon>Alteromonadaceae</taxon>
        <taxon>Alteromonas/Salinimonas group</taxon>
        <taxon>Alteromonas</taxon>
    </lineage>
</organism>
<dbReference type="CDD" id="cd02094">
    <property type="entry name" value="P-type_ATPase_Cu-like"/>
    <property type="match status" value="1"/>
</dbReference>
<dbReference type="GO" id="GO:0140581">
    <property type="term" value="F:P-type monovalent copper transporter activity"/>
    <property type="evidence" value="ECO:0007669"/>
    <property type="project" value="UniProtKB-EC"/>
</dbReference>
<dbReference type="NCBIfam" id="TIGR01525">
    <property type="entry name" value="ATPase-IB_hvy"/>
    <property type="match status" value="1"/>
</dbReference>
<dbReference type="PROSITE" id="PS50846">
    <property type="entry name" value="HMA_2"/>
    <property type="match status" value="1"/>
</dbReference>
<evidence type="ECO:0000256" key="18">
    <source>
        <dbReference type="ARBA" id="ARBA00029719"/>
    </source>
</evidence>
<dbReference type="InterPro" id="IPR036163">
    <property type="entry name" value="HMA_dom_sf"/>
</dbReference>
<dbReference type="SFLD" id="SFLDG00002">
    <property type="entry name" value="C1.7:_P-type_atpase_like"/>
    <property type="match status" value="1"/>
</dbReference>
<accession>A0A075NXY6</accession>
<dbReference type="NCBIfam" id="TIGR01511">
    <property type="entry name" value="ATPase-IB1_Cu"/>
    <property type="match status" value="1"/>
</dbReference>
<keyword evidence="11" id="KW-0187">Copper transport</keyword>
<evidence type="ECO:0000256" key="5">
    <source>
        <dbReference type="ARBA" id="ARBA00022448"/>
    </source>
</evidence>
<dbReference type="SUPFAM" id="SSF81665">
    <property type="entry name" value="Calcium ATPase, transmembrane domain M"/>
    <property type="match status" value="1"/>
</dbReference>
<evidence type="ECO:0000259" key="21">
    <source>
        <dbReference type="PROSITE" id="PS50846"/>
    </source>
</evidence>
<dbReference type="PRINTS" id="PR00943">
    <property type="entry name" value="CUATPASE"/>
</dbReference>
<dbReference type="EMBL" id="CP008849">
    <property type="protein sequence ID" value="AIF97495.1"/>
    <property type="molecule type" value="Genomic_DNA"/>
</dbReference>
<name>A0A075NXY6_9ALTE</name>
<reference evidence="22 23" key="1">
    <citation type="submission" date="2014-06" db="EMBL/GenBank/DDBJ databases">
        <title>Genomes of Alteromonas australica, a world apart.</title>
        <authorList>
            <person name="Gonzaga A."/>
            <person name="Lopez-Perez M."/>
            <person name="Rodriguez-Valera F."/>
        </authorList>
    </citation>
    <scope>NUCLEOTIDE SEQUENCE [LARGE SCALE GENOMIC DNA]</scope>
    <source>
        <strain evidence="22 23">H 17</strain>
    </source>
</reference>
<dbReference type="PROSITE" id="PS00154">
    <property type="entry name" value="ATPASE_E1_E2"/>
    <property type="match status" value="1"/>
</dbReference>
<dbReference type="InterPro" id="IPR018303">
    <property type="entry name" value="ATPase_P-typ_P_site"/>
</dbReference>
<dbReference type="SUPFAM" id="SSF81653">
    <property type="entry name" value="Calcium ATPase, transduction domain A"/>
    <property type="match status" value="1"/>
</dbReference>
<feature type="transmembrane region" description="Helical" evidence="20">
    <location>
        <begin position="133"/>
        <end position="149"/>
    </location>
</feature>
<evidence type="ECO:0000313" key="22">
    <source>
        <dbReference type="EMBL" id="AIF97495.1"/>
    </source>
</evidence>
<gene>
    <name evidence="22" type="primary">copA</name>
    <name evidence="22" type="ORF">EP13_01570</name>
</gene>
<keyword evidence="9 20" id="KW-0479">Metal-binding</keyword>
<keyword evidence="5" id="KW-0813">Transport</keyword>
<dbReference type="InterPro" id="IPR027256">
    <property type="entry name" value="P-typ_ATPase_IB"/>
</dbReference>
<evidence type="ECO:0000256" key="14">
    <source>
        <dbReference type="ARBA" id="ARBA00022989"/>
    </source>
</evidence>
<dbReference type="GO" id="GO:0005524">
    <property type="term" value="F:ATP binding"/>
    <property type="evidence" value="ECO:0007669"/>
    <property type="project" value="UniProtKB-UniRule"/>
</dbReference>
<evidence type="ECO:0000256" key="11">
    <source>
        <dbReference type="ARBA" id="ARBA00022796"/>
    </source>
</evidence>
<dbReference type="SFLD" id="SFLDS00003">
    <property type="entry name" value="Haloacid_Dehalogenase"/>
    <property type="match status" value="1"/>
</dbReference>
<feature type="transmembrane region" description="Helical" evidence="20">
    <location>
        <begin position="381"/>
        <end position="403"/>
    </location>
</feature>
<keyword evidence="12 20" id="KW-0067">ATP-binding</keyword>
<dbReference type="GO" id="GO:0055070">
    <property type="term" value="P:copper ion homeostasis"/>
    <property type="evidence" value="ECO:0007669"/>
    <property type="project" value="TreeGrafter"/>
</dbReference>
<feature type="transmembrane region" description="Helical" evidence="20">
    <location>
        <begin position="409"/>
        <end position="432"/>
    </location>
</feature>
<comment type="subcellular location">
    <subcellularLocation>
        <location evidence="1">Cell membrane</location>
        <topology evidence="1">Multi-pass membrane protein</topology>
    </subcellularLocation>
</comment>
<evidence type="ECO:0000256" key="6">
    <source>
        <dbReference type="ARBA" id="ARBA00022475"/>
    </source>
</evidence>
<dbReference type="CDD" id="cd00371">
    <property type="entry name" value="HMA"/>
    <property type="match status" value="1"/>
</dbReference>
<dbReference type="RefSeq" id="WP_197035941.1">
    <property type="nucleotide sequence ID" value="NZ_CBCSKJ010000005.1"/>
</dbReference>
<feature type="transmembrane region" description="Helical" evidence="20">
    <location>
        <begin position="750"/>
        <end position="771"/>
    </location>
</feature>
<dbReference type="GO" id="GO:0005507">
    <property type="term" value="F:copper ion binding"/>
    <property type="evidence" value="ECO:0007669"/>
    <property type="project" value="TreeGrafter"/>
</dbReference>
<dbReference type="PRINTS" id="PR00119">
    <property type="entry name" value="CATATPASE"/>
</dbReference>
<keyword evidence="16" id="KW-0406">Ion transport</keyword>
<evidence type="ECO:0000256" key="12">
    <source>
        <dbReference type="ARBA" id="ARBA00022840"/>
    </source>
</evidence>
<evidence type="ECO:0000256" key="16">
    <source>
        <dbReference type="ARBA" id="ARBA00023065"/>
    </source>
</evidence>
<dbReference type="Pfam" id="PF00403">
    <property type="entry name" value="HMA"/>
    <property type="match status" value="1"/>
</dbReference>
<dbReference type="Gene3D" id="2.70.150.10">
    <property type="entry name" value="Calcium-transporting ATPase, cytoplasmic transduction domain A"/>
    <property type="match status" value="1"/>
</dbReference>
<dbReference type="GO" id="GO:0043682">
    <property type="term" value="F:P-type divalent copper transporter activity"/>
    <property type="evidence" value="ECO:0007669"/>
    <property type="project" value="TreeGrafter"/>
</dbReference>
<keyword evidence="8 20" id="KW-0812">Transmembrane</keyword>